<dbReference type="InterPro" id="IPR003439">
    <property type="entry name" value="ABC_transporter-like_ATP-bd"/>
</dbReference>
<evidence type="ECO:0000256" key="3">
    <source>
        <dbReference type="ARBA" id="ARBA00022741"/>
    </source>
</evidence>
<keyword evidence="11" id="KW-0378">Hydrolase</keyword>
<proteinExistence type="predicted"/>
<evidence type="ECO:0000256" key="5">
    <source>
        <dbReference type="ARBA" id="ARBA00022989"/>
    </source>
</evidence>
<feature type="compositionally biased region" description="Basic and acidic residues" evidence="7">
    <location>
        <begin position="338"/>
        <end position="354"/>
    </location>
</feature>
<dbReference type="STRING" id="1693.BMIN_1531"/>
<evidence type="ECO:0000256" key="7">
    <source>
        <dbReference type="SAM" id="MobiDB-lite"/>
    </source>
</evidence>
<keyword evidence="12" id="KW-1185">Reference proteome</keyword>
<dbReference type="GO" id="GO:0016887">
    <property type="term" value="F:ATP hydrolysis activity"/>
    <property type="evidence" value="ECO:0007669"/>
    <property type="project" value="InterPro"/>
</dbReference>
<feature type="region of interest" description="Disordered" evidence="7">
    <location>
        <begin position="338"/>
        <end position="393"/>
    </location>
</feature>
<evidence type="ECO:0000256" key="1">
    <source>
        <dbReference type="ARBA" id="ARBA00004651"/>
    </source>
</evidence>
<dbReference type="GO" id="GO:0005524">
    <property type="term" value="F:ATP binding"/>
    <property type="evidence" value="ECO:0007669"/>
    <property type="project" value="UniProtKB-KW"/>
</dbReference>
<sequence length="645" mass="68625">MIDKNLFRLPGADPRGSLMIAILGTLCALIDSLAAVIAILTVARAVGWTPENLSGGSAWGAISATPTRAAVALLVLTSVRIILRHLSNRKAGAMTRHMGEALASDLYLSLFDSAAIGERDEGRNPGSTPHQSLSLLATEGVGSVSTYFTVFLPTLIQTLLMTLAALIVLGPVNLAGAGIIVVGMIIMPLAANMTREKDIRTQIAHLQRYDKVGVHFEQALRGLDTLKIFDADGREATRLRKDSEGFRKATMRLLGGQLSSLIGADTAIYLSVIVATVVTALMSRPDPFGWIAAIIMAATGVRLFVPGRQLVYLIHSGTVALKQGRAIMKAREMRDGTVRNDGISKDDDATKADETTNADGTAKDDRTAKADDVRTASPPTGTTGSHRTAVTAPTGPITITADDLSLTYPQGPTALRNVSLSLPATGHIAIVGASGSGKSTLGDILSGRLNGYQGSLTANGIELRDLSPEWFIDNVAIVRGTDQLFAGSFRSNLDPTDTPIEDAALLAALSRVDLATMVMERGGLDAPVEYGGSNLSGGQRQRLCLARELLRRTPMLILDEATSAVDRVHDDAIADVTHHMAAHRLVISIAHRLRSVRNADIVLVMDHGELVQRGTFDELISAPGPFAPQWQEQNRMESIKGKVQA</sequence>
<dbReference type="Proteomes" id="UP000029014">
    <property type="component" value="Unassembled WGS sequence"/>
</dbReference>
<dbReference type="PANTHER" id="PTHR24221">
    <property type="entry name" value="ATP-BINDING CASSETTE SUB-FAMILY B"/>
    <property type="match status" value="1"/>
</dbReference>
<organism evidence="11 12">
    <name type="scientific">Bifidobacterium minimum</name>
    <dbReference type="NCBI Taxonomy" id="1693"/>
    <lineage>
        <taxon>Bacteria</taxon>
        <taxon>Bacillati</taxon>
        <taxon>Actinomycetota</taxon>
        <taxon>Actinomycetes</taxon>
        <taxon>Bifidobacteriales</taxon>
        <taxon>Bifidobacteriaceae</taxon>
        <taxon>Bifidobacterium</taxon>
    </lineage>
</organism>
<comment type="subcellular location">
    <subcellularLocation>
        <location evidence="1">Cell membrane</location>
        <topology evidence="1">Multi-pass membrane protein</topology>
    </subcellularLocation>
</comment>
<feature type="domain" description="ABC transmembrane type-1" evidence="10">
    <location>
        <begin position="22"/>
        <end position="282"/>
    </location>
</feature>
<dbReference type="Gene3D" id="1.20.1560.10">
    <property type="entry name" value="ABC transporter type 1, transmembrane domain"/>
    <property type="match status" value="1"/>
</dbReference>
<keyword evidence="2 8" id="KW-0812">Transmembrane</keyword>
<dbReference type="InterPro" id="IPR036640">
    <property type="entry name" value="ABC1_TM_sf"/>
</dbReference>
<dbReference type="RefSeq" id="WP_051126424.1">
    <property type="nucleotide sequence ID" value="NZ_JGZD01000014.1"/>
</dbReference>
<dbReference type="InterPro" id="IPR003593">
    <property type="entry name" value="AAA+_ATPase"/>
</dbReference>
<evidence type="ECO:0000256" key="8">
    <source>
        <dbReference type="SAM" id="Phobius"/>
    </source>
</evidence>
<dbReference type="InterPro" id="IPR017871">
    <property type="entry name" value="ABC_transporter-like_CS"/>
</dbReference>
<feature type="transmembrane region" description="Helical" evidence="8">
    <location>
        <begin position="174"/>
        <end position="191"/>
    </location>
</feature>
<evidence type="ECO:0000256" key="6">
    <source>
        <dbReference type="ARBA" id="ARBA00023136"/>
    </source>
</evidence>
<dbReference type="EMBL" id="JGZD01000014">
    <property type="protein sequence ID" value="KFI71351.1"/>
    <property type="molecule type" value="Genomic_DNA"/>
</dbReference>
<reference evidence="11 12" key="1">
    <citation type="submission" date="2014-03" db="EMBL/GenBank/DDBJ databases">
        <title>Genomics of Bifidobacteria.</title>
        <authorList>
            <person name="Ventura M."/>
            <person name="Milani C."/>
            <person name="Lugli G.A."/>
        </authorList>
    </citation>
    <scope>NUCLEOTIDE SEQUENCE [LARGE SCALE GENOMIC DNA]</scope>
    <source>
        <strain evidence="11 12">LMG 11592</strain>
    </source>
</reference>
<evidence type="ECO:0000259" key="9">
    <source>
        <dbReference type="PROSITE" id="PS50893"/>
    </source>
</evidence>
<feature type="transmembrane region" description="Helical" evidence="8">
    <location>
        <begin position="261"/>
        <end position="282"/>
    </location>
</feature>
<accession>A0A087BK01</accession>
<feature type="transmembrane region" description="Helical" evidence="8">
    <location>
        <begin position="288"/>
        <end position="305"/>
    </location>
</feature>
<dbReference type="PROSITE" id="PS50893">
    <property type="entry name" value="ABC_TRANSPORTER_2"/>
    <property type="match status" value="1"/>
</dbReference>
<evidence type="ECO:0000256" key="4">
    <source>
        <dbReference type="ARBA" id="ARBA00022840"/>
    </source>
</evidence>
<dbReference type="PROSITE" id="PS00211">
    <property type="entry name" value="ABC_TRANSPORTER_1"/>
    <property type="match status" value="1"/>
</dbReference>
<dbReference type="GO" id="GO:0034040">
    <property type="term" value="F:ATPase-coupled lipid transmembrane transporter activity"/>
    <property type="evidence" value="ECO:0007669"/>
    <property type="project" value="TreeGrafter"/>
</dbReference>
<feature type="transmembrane region" description="Helical" evidence="8">
    <location>
        <begin position="147"/>
        <end position="168"/>
    </location>
</feature>
<dbReference type="Pfam" id="PF00005">
    <property type="entry name" value="ABC_tran"/>
    <property type="match status" value="1"/>
</dbReference>
<dbReference type="SUPFAM" id="SSF90123">
    <property type="entry name" value="ABC transporter transmembrane region"/>
    <property type="match status" value="1"/>
</dbReference>
<evidence type="ECO:0000256" key="2">
    <source>
        <dbReference type="ARBA" id="ARBA00022692"/>
    </source>
</evidence>
<dbReference type="PROSITE" id="PS50929">
    <property type="entry name" value="ABC_TM1F"/>
    <property type="match status" value="1"/>
</dbReference>
<protein>
    <submittedName>
        <fullName evidence="11">ABC transporter, ATP binding protein</fullName>
        <ecNumber evidence="11">3.6.3.48</ecNumber>
    </submittedName>
</protein>
<dbReference type="GO" id="GO:0005886">
    <property type="term" value="C:plasma membrane"/>
    <property type="evidence" value="ECO:0007669"/>
    <property type="project" value="UniProtKB-SubCell"/>
</dbReference>
<name>A0A087BK01_9BIFI</name>
<dbReference type="eggNOG" id="COG4988">
    <property type="taxonomic scope" value="Bacteria"/>
</dbReference>
<dbReference type="Pfam" id="PF00664">
    <property type="entry name" value="ABC_membrane"/>
    <property type="match status" value="1"/>
</dbReference>
<evidence type="ECO:0000313" key="11">
    <source>
        <dbReference type="EMBL" id="KFI71351.1"/>
    </source>
</evidence>
<dbReference type="EC" id="3.6.3.48" evidence="11"/>
<feature type="transmembrane region" description="Helical" evidence="8">
    <location>
        <begin position="58"/>
        <end position="83"/>
    </location>
</feature>
<keyword evidence="3" id="KW-0547">Nucleotide-binding</keyword>
<dbReference type="InterPro" id="IPR027417">
    <property type="entry name" value="P-loop_NTPase"/>
</dbReference>
<feature type="transmembrane region" description="Helical" evidence="8">
    <location>
        <begin position="20"/>
        <end position="46"/>
    </location>
</feature>
<dbReference type="SUPFAM" id="SSF52540">
    <property type="entry name" value="P-loop containing nucleoside triphosphate hydrolases"/>
    <property type="match status" value="1"/>
</dbReference>
<dbReference type="Gene3D" id="3.40.50.300">
    <property type="entry name" value="P-loop containing nucleotide triphosphate hydrolases"/>
    <property type="match status" value="1"/>
</dbReference>
<dbReference type="InterPro" id="IPR039421">
    <property type="entry name" value="Type_1_exporter"/>
</dbReference>
<keyword evidence="4" id="KW-0067">ATP-binding</keyword>
<comment type="caution">
    <text evidence="11">The sequence shown here is derived from an EMBL/GenBank/DDBJ whole genome shotgun (WGS) entry which is preliminary data.</text>
</comment>
<evidence type="ECO:0000313" key="12">
    <source>
        <dbReference type="Proteomes" id="UP000029014"/>
    </source>
</evidence>
<dbReference type="SMART" id="SM00382">
    <property type="entry name" value="AAA"/>
    <property type="match status" value="1"/>
</dbReference>
<gene>
    <name evidence="11" type="ORF">BMIN_1531</name>
</gene>
<feature type="compositionally biased region" description="Basic and acidic residues" evidence="7">
    <location>
        <begin position="361"/>
        <end position="374"/>
    </location>
</feature>
<evidence type="ECO:0000259" key="10">
    <source>
        <dbReference type="PROSITE" id="PS50929"/>
    </source>
</evidence>
<feature type="compositionally biased region" description="Polar residues" evidence="7">
    <location>
        <begin position="377"/>
        <end position="388"/>
    </location>
</feature>
<keyword evidence="5 8" id="KW-1133">Transmembrane helix</keyword>
<dbReference type="GO" id="GO:0140359">
    <property type="term" value="F:ABC-type transporter activity"/>
    <property type="evidence" value="ECO:0007669"/>
    <property type="project" value="InterPro"/>
</dbReference>
<feature type="domain" description="ABC transporter" evidence="9">
    <location>
        <begin position="399"/>
        <end position="632"/>
    </location>
</feature>
<dbReference type="AlphaFoldDB" id="A0A087BK01"/>
<keyword evidence="6 8" id="KW-0472">Membrane</keyword>
<dbReference type="InterPro" id="IPR011527">
    <property type="entry name" value="ABC1_TM_dom"/>
</dbReference>
<dbReference type="PANTHER" id="PTHR24221:SF654">
    <property type="entry name" value="ATP-BINDING CASSETTE SUB-FAMILY B MEMBER 6"/>
    <property type="match status" value="1"/>
</dbReference>